<evidence type="ECO:0000313" key="1">
    <source>
        <dbReference type="EMBL" id="KRL64916.1"/>
    </source>
</evidence>
<gene>
    <name evidence="1" type="ORF">FC85_GL000704</name>
</gene>
<evidence type="ECO:0000313" key="2">
    <source>
        <dbReference type="Proteomes" id="UP000052013"/>
    </source>
</evidence>
<organism evidence="1 2">
    <name type="scientific">Lentilactobacillus diolivorans DSM 14421</name>
    <dbReference type="NCBI Taxonomy" id="1423739"/>
    <lineage>
        <taxon>Bacteria</taxon>
        <taxon>Bacillati</taxon>
        <taxon>Bacillota</taxon>
        <taxon>Bacilli</taxon>
        <taxon>Lactobacillales</taxon>
        <taxon>Lactobacillaceae</taxon>
        <taxon>Lentilactobacillus</taxon>
    </lineage>
</organism>
<dbReference type="AlphaFoldDB" id="A0A0R1SCF9"/>
<dbReference type="EMBL" id="AZEY01000079">
    <property type="protein sequence ID" value="KRL64916.1"/>
    <property type="molecule type" value="Genomic_DNA"/>
</dbReference>
<comment type="caution">
    <text evidence="1">The sequence shown here is derived from an EMBL/GenBank/DDBJ whole genome shotgun (WGS) entry which is preliminary data.</text>
</comment>
<proteinExistence type="predicted"/>
<dbReference type="STRING" id="1423739.FC85_GL000704"/>
<name>A0A0R1SCF9_9LACO</name>
<dbReference type="Proteomes" id="UP000052013">
    <property type="component" value="Unassembled WGS sequence"/>
</dbReference>
<dbReference type="PATRIC" id="fig|1423739.3.peg.735"/>
<accession>A0A0R1SCF9</accession>
<reference evidence="1 2" key="1">
    <citation type="journal article" date="2015" name="Genome Announc.">
        <title>Expanding the biotechnology potential of lactobacilli through comparative genomics of 213 strains and associated genera.</title>
        <authorList>
            <person name="Sun Z."/>
            <person name="Harris H.M."/>
            <person name="McCann A."/>
            <person name="Guo C."/>
            <person name="Argimon S."/>
            <person name="Zhang W."/>
            <person name="Yang X."/>
            <person name="Jeffery I.B."/>
            <person name="Cooney J.C."/>
            <person name="Kagawa T.F."/>
            <person name="Liu W."/>
            <person name="Song Y."/>
            <person name="Salvetti E."/>
            <person name="Wrobel A."/>
            <person name="Rasinkangas P."/>
            <person name="Parkhill J."/>
            <person name="Rea M.C."/>
            <person name="O'Sullivan O."/>
            <person name="Ritari J."/>
            <person name="Douillard F.P."/>
            <person name="Paul Ross R."/>
            <person name="Yang R."/>
            <person name="Briner A.E."/>
            <person name="Felis G.E."/>
            <person name="de Vos W.M."/>
            <person name="Barrangou R."/>
            <person name="Klaenhammer T.R."/>
            <person name="Caufield P.W."/>
            <person name="Cui Y."/>
            <person name="Zhang H."/>
            <person name="O'Toole P.W."/>
        </authorList>
    </citation>
    <scope>NUCLEOTIDE SEQUENCE [LARGE SCALE GENOMIC DNA]</scope>
    <source>
        <strain evidence="1 2">DSM 14421</strain>
    </source>
</reference>
<sequence>MIVILYNDCQKGVILMAQELGTNDLGTYSYVSRVYNENMRLADYQLPKNAENGEQVFFDTDEIHLTMQIDNQRVTKITIVTPVPQSSTYMQVFEGFEFGLDALGTWINTYHRSTSSHGHAADVVNGILADYNTTKDNVLTVSLTRAK</sequence>
<protein>
    <submittedName>
        <fullName evidence="1">Uncharacterized protein</fullName>
    </submittedName>
</protein>